<dbReference type="SMART" id="SM00893">
    <property type="entry name" value="ETF"/>
    <property type="match status" value="1"/>
</dbReference>
<dbReference type="Proteomes" id="UP001139477">
    <property type="component" value="Unassembled WGS sequence"/>
</dbReference>
<feature type="compositionally biased region" description="Basic and acidic residues" evidence="3">
    <location>
        <begin position="178"/>
        <end position="189"/>
    </location>
</feature>
<keyword evidence="2" id="KW-0813">Transport</keyword>
<name>A0A9X2JR78_9RHOB</name>
<dbReference type="InterPro" id="IPR014729">
    <property type="entry name" value="Rossmann-like_a/b/a_fold"/>
</dbReference>
<proteinExistence type="inferred from homology"/>
<dbReference type="SUPFAM" id="SSF52402">
    <property type="entry name" value="Adenine nucleotide alpha hydrolases-like"/>
    <property type="match status" value="1"/>
</dbReference>
<dbReference type="PANTHER" id="PTHR43153">
    <property type="entry name" value="ELECTRON TRANSFER FLAVOPROTEIN ALPHA"/>
    <property type="match status" value="1"/>
</dbReference>
<feature type="domain" description="Electron transfer flavoprotein alpha/beta-subunit N-terminal" evidence="4">
    <location>
        <begin position="3"/>
        <end position="181"/>
    </location>
</feature>
<evidence type="ECO:0000256" key="2">
    <source>
        <dbReference type="ARBA" id="ARBA00022982"/>
    </source>
</evidence>
<dbReference type="InterPro" id="IPR001308">
    <property type="entry name" value="ETF_a/FixB"/>
</dbReference>
<feature type="region of interest" description="Disordered" evidence="3">
    <location>
        <begin position="171"/>
        <end position="210"/>
    </location>
</feature>
<dbReference type="EMBL" id="JAMYXC010000115">
    <property type="protein sequence ID" value="MCP1168421.1"/>
    <property type="molecule type" value="Genomic_DNA"/>
</dbReference>
<keyword evidence="2" id="KW-0249">Electron transport</keyword>
<evidence type="ECO:0000256" key="1">
    <source>
        <dbReference type="ARBA" id="ARBA00005817"/>
    </source>
</evidence>
<reference evidence="5" key="1">
    <citation type="submission" date="2022-06" db="EMBL/GenBank/DDBJ databases">
        <title>Limimaricola sediminis sp. nov., isolated from an intertidal sediment.</title>
        <authorList>
            <person name="Shao X."/>
        </authorList>
    </citation>
    <scope>NUCLEOTIDE SEQUENCE</scope>
    <source>
        <strain evidence="5">ASW11-118</strain>
    </source>
</reference>
<comment type="caution">
    <text evidence="5">The sequence shown here is derived from an EMBL/GenBank/DDBJ whole genome shotgun (WGS) entry which is preliminary data.</text>
</comment>
<evidence type="ECO:0000256" key="3">
    <source>
        <dbReference type="SAM" id="MobiDB-lite"/>
    </source>
</evidence>
<keyword evidence="6" id="KW-1185">Reference proteome</keyword>
<dbReference type="Pfam" id="PF01012">
    <property type="entry name" value="ETF"/>
    <property type="match status" value="1"/>
</dbReference>
<dbReference type="CDD" id="cd01715">
    <property type="entry name" value="ETF_alpha"/>
    <property type="match status" value="1"/>
</dbReference>
<evidence type="ECO:0000313" key="5">
    <source>
        <dbReference type="EMBL" id="MCP1168421.1"/>
    </source>
</evidence>
<accession>A0A9X2JR78</accession>
<comment type="similarity">
    <text evidence="1">Belongs to the ETF alpha-subunit/FixB family.</text>
</comment>
<dbReference type="RefSeq" id="WP_253331315.1">
    <property type="nucleotide sequence ID" value="NZ_JAMYXC010000115.1"/>
</dbReference>
<protein>
    <submittedName>
        <fullName evidence="5">Electron transfer flavoprotein subunit alpha/FixB family protein</fullName>
    </submittedName>
</protein>
<dbReference type="GO" id="GO:0009055">
    <property type="term" value="F:electron transfer activity"/>
    <property type="evidence" value="ECO:0007669"/>
    <property type="project" value="InterPro"/>
</dbReference>
<evidence type="ECO:0000313" key="6">
    <source>
        <dbReference type="Proteomes" id="UP001139477"/>
    </source>
</evidence>
<dbReference type="InterPro" id="IPR014730">
    <property type="entry name" value="ETF_a/b_N"/>
</dbReference>
<dbReference type="AlphaFoldDB" id="A0A9X2JR78"/>
<gene>
    <name evidence="5" type="ORF">NHG85_07760</name>
</gene>
<organism evidence="5 6">
    <name type="scientific">Limimaricola litoreus</name>
    <dbReference type="NCBI Taxonomy" id="2955316"/>
    <lineage>
        <taxon>Bacteria</taxon>
        <taxon>Pseudomonadati</taxon>
        <taxon>Pseudomonadota</taxon>
        <taxon>Alphaproteobacteria</taxon>
        <taxon>Rhodobacterales</taxon>
        <taxon>Paracoccaceae</taxon>
        <taxon>Limimaricola</taxon>
    </lineage>
</organism>
<dbReference type="Gene3D" id="3.40.50.620">
    <property type="entry name" value="HUPs"/>
    <property type="match status" value="1"/>
</dbReference>
<dbReference type="PANTHER" id="PTHR43153:SF1">
    <property type="entry name" value="ELECTRON TRANSFER FLAVOPROTEIN SUBUNIT ALPHA, MITOCHONDRIAL"/>
    <property type="match status" value="1"/>
</dbReference>
<sequence length="210" mass="21325">MSVLLLAEVTDGELNHDATARAVAAVAPLGDVTLLCVGAKAKDAANAAASIDGVAKVLCAEDALYSHRLAEPVAALVAQLAEGHEHVAAPATTDAKNIMPRVAALLDVMIIPDVLAIHEDGAFDRPVYAGNAVQTVKSKDATKVFTIRTTGFEPAGDGGSASVEDVAAASDPGLSSWVEDKLAESDRPELTSAGIVVSGGRGVGSEENFA</sequence>
<dbReference type="GO" id="GO:0033539">
    <property type="term" value="P:fatty acid beta-oxidation using acyl-CoA dehydrogenase"/>
    <property type="evidence" value="ECO:0007669"/>
    <property type="project" value="TreeGrafter"/>
</dbReference>
<evidence type="ECO:0000259" key="4">
    <source>
        <dbReference type="SMART" id="SM00893"/>
    </source>
</evidence>
<dbReference type="GO" id="GO:0050660">
    <property type="term" value="F:flavin adenine dinucleotide binding"/>
    <property type="evidence" value="ECO:0007669"/>
    <property type="project" value="InterPro"/>
</dbReference>
<feature type="non-terminal residue" evidence="5">
    <location>
        <position position="210"/>
    </location>
</feature>
<dbReference type="InterPro" id="IPR033947">
    <property type="entry name" value="ETF_alpha_N"/>
</dbReference>